<gene>
    <name evidence="2" type="ORF">LCGC14_0520550</name>
</gene>
<keyword evidence="1" id="KW-0812">Transmembrane</keyword>
<evidence type="ECO:0000313" key="2">
    <source>
        <dbReference type="EMBL" id="KKN61602.1"/>
    </source>
</evidence>
<comment type="caution">
    <text evidence="2">The sequence shown here is derived from an EMBL/GenBank/DDBJ whole genome shotgun (WGS) entry which is preliminary data.</text>
</comment>
<organism evidence="2">
    <name type="scientific">marine sediment metagenome</name>
    <dbReference type="NCBI Taxonomy" id="412755"/>
    <lineage>
        <taxon>unclassified sequences</taxon>
        <taxon>metagenomes</taxon>
        <taxon>ecological metagenomes</taxon>
    </lineage>
</organism>
<dbReference type="AlphaFoldDB" id="A0A0F9SH30"/>
<reference evidence="2" key="1">
    <citation type="journal article" date="2015" name="Nature">
        <title>Complex archaea that bridge the gap between prokaryotes and eukaryotes.</title>
        <authorList>
            <person name="Spang A."/>
            <person name="Saw J.H."/>
            <person name="Jorgensen S.L."/>
            <person name="Zaremba-Niedzwiedzka K."/>
            <person name="Martijn J."/>
            <person name="Lind A.E."/>
            <person name="van Eijk R."/>
            <person name="Schleper C."/>
            <person name="Guy L."/>
            <person name="Ettema T.J."/>
        </authorList>
    </citation>
    <scope>NUCLEOTIDE SEQUENCE</scope>
</reference>
<accession>A0A0F9SH30</accession>
<keyword evidence="1" id="KW-1133">Transmembrane helix</keyword>
<sequence>MKASTPRPSPPKPGLTILIEFTGPIARLPYVFISRTGVFAFGWLFVHVGFMTKDYRVGFDTIARELAKKHGKDQARGPSSLR</sequence>
<keyword evidence="1" id="KW-0472">Membrane</keyword>
<name>A0A0F9SH30_9ZZZZ</name>
<proteinExistence type="predicted"/>
<protein>
    <submittedName>
        <fullName evidence="2">Uncharacterized protein</fullName>
    </submittedName>
</protein>
<evidence type="ECO:0000256" key="1">
    <source>
        <dbReference type="SAM" id="Phobius"/>
    </source>
</evidence>
<dbReference type="EMBL" id="LAZR01000653">
    <property type="protein sequence ID" value="KKN61602.1"/>
    <property type="molecule type" value="Genomic_DNA"/>
</dbReference>
<feature type="transmembrane region" description="Helical" evidence="1">
    <location>
        <begin position="28"/>
        <end position="46"/>
    </location>
</feature>